<evidence type="ECO:0000313" key="2">
    <source>
        <dbReference type="EMBL" id="VDK55443.1"/>
    </source>
</evidence>
<protein>
    <submittedName>
        <fullName evidence="2 4">Uncharacterized protein</fullName>
    </submittedName>
</protein>
<reference evidence="4" key="1">
    <citation type="submission" date="2017-02" db="UniProtKB">
        <authorList>
            <consortium name="WormBaseParasite"/>
        </authorList>
    </citation>
    <scope>IDENTIFICATION</scope>
</reference>
<gene>
    <name evidence="2" type="ORF">ASIM_LOCUS15527</name>
</gene>
<evidence type="ECO:0000256" key="1">
    <source>
        <dbReference type="SAM" id="MobiDB-lite"/>
    </source>
</evidence>
<evidence type="ECO:0000313" key="4">
    <source>
        <dbReference type="WBParaSite" id="ASIM_0001612001-mRNA-1"/>
    </source>
</evidence>
<feature type="region of interest" description="Disordered" evidence="1">
    <location>
        <begin position="71"/>
        <end position="93"/>
    </location>
</feature>
<keyword evidence="3" id="KW-1185">Reference proteome</keyword>
<name>A0A0M3K579_ANISI</name>
<reference evidence="2 3" key="2">
    <citation type="submission" date="2018-11" db="EMBL/GenBank/DDBJ databases">
        <authorList>
            <consortium name="Pathogen Informatics"/>
        </authorList>
    </citation>
    <scope>NUCLEOTIDE SEQUENCE [LARGE SCALE GENOMIC DNA]</scope>
</reference>
<feature type="region of interest" description="Disordered" evidence="1">
    <location>
        <begin position="150"/>
        <end position="177"/>
    </location>
</feature>
<dbReference type="EMBL" id="UYRR01032389">
    <property type="protein sequence ID" value="VDK55443.1"/>
    <property type="molecule type" value="Genomic_DNA"/>
</dbReference>
<sequence>MIKVSLLGGIYIVVVDADHYVGQLIFNMFLRGYSITLKSRRSPLANTAAGRRSDESSTAFGIPFNATRRSGSVFHKKEKDTRPSLDARKEDSSEVLETIVELPTHPSRVSITKRNDEHRRIDSQKQLRTSKKKRYGSSLDFPSAVIEMARRASSTKQSKRTETGVRQPSAIEEVPSSSELSSSVVASECAANEVRFESPQRRRGFNGSTLLLSALGCPGLSGIRIRFCPRANPNSDDKP</sequence>
<feature type="region of interest" description="Disordered" evidence="1">
    <location>
        <begin position="107"/>
        <end position="134"/>
    </location>
</feature>
<proteinExistence type="predicted"/>
<organism evidence="4">
    <name type="scientific">Anisakis simplex</name>
    <name type="common">Herring worm</name>
    <dbReference type="NCBI Taxonomy" id="6269"/>
    <lineage>
        <taxon>Eukaryota</taxon>
        <taxon>Metazoa</taxon>
        <taxon>Ecdysozoa</taxon>
        <taxon>Nematoda</taxon>
        <taxon>Chromadorea</taxon>
        <taxon>Rhabditida</taxon>
        <taxon>Spirurina</taxon>
        <taxon>Ascaridomorpha</taxon>
        <taxon>Ascaridoidea</taxon>
        <taxon>Anisakidae</taxon>
        <taxon>Anisakis</taxon>
        <taxon>Anisakis simplex complex</taxon>
    </lineage>
</organism>
<dbReference type="AlphaFoldDB" id="A0A0M3K579"/>
<evidence type="ECO:0000313" key="3">
    <source>
        <dbReference type="Proteomes" id="UP000267096"/>
    </source>
</evidence>
<dbReference type="Proteomes" id="UP000267096">
    <property type="component" value="Unassembled WGS sequence"/>
</dbReference>
<feature type="compositionally biased region" description="Basic and acidic residues" evidence="1">
    <location>
        <begin position="113"/>
        <end position="125"/>
    </location>
</feature>
<feature type="compositionally biased region" description="Basic and acidic residues" evidence="1">
    <location>
        <begin position="75"/>
        <end position="92"/>
    </location>
</feature>
<accession>A0A0M3K579</accession>
<dbReference type="WBParaSite" id="ASIM_0001612001-mRNA-1">
    <property type="protein sequence ID" value="ASIM_0001612001-mRNA-1"/>
    <property type="gene ID" value="ASIM_0001612001"/>
</dbReference>